<reference evidence="8 9" key="1">
    <citation type="submission" date="2018-11" db="EMBL/GenBank/DDBJ databases">
        <title>Trebonia kvetii gen.nov., sp.nov., a novel acidophilic actinobacterium, and proposal of the new actinobacterial family Treboniaceae fam. nov.</title>
        <authorList>
            <person name="Rapoport D."/>
            <person name="Sagova-Mareckova M."/>
            <person name="Sedlacek I."/>
            <person name="Provaznik J."/>
            <person name="Kralova S."/>
            <person name="Pavlinic D."/>
            <person name="Benes V."/>
            <person name="Kopecky J."/>
        </authorList>
    </citation>
    <scope>NUCLEOTIDE SEQUENCE [LARGE SCALE GENOMIC DNA]</scope>
    <source>
        <strain evidence="8 9">15Tr583</strain>
    </source>
</reference>
<name>A0A6P2BZL8_9ACTN</name>
<dbReference type="CDD" id="cd03224">
    <property type="entry name" value="ABC_TM1139_LivF_branched"/>
    <property type="match status" value="1"/>
</dbReference>
<evidence type="ECO:0000313" key="8">
    <source>
        <dbReference type="EMBL" id="TVZ04360.1"/>
    </source>
</evidence>
<dbReference type="SMART" id="SM00382">
    <property type="entry name" value="AAA"/>
    <property type="match status" value="1"/>
</dbReference>
<dbReference type="EMBL" id="RPFW01000003">
    <property type="protein sequence ID" value="TVZ04360.1"/>
    <property type="molecule type" value="Genomic_DNA"/>
</dbReference>
<dbReference type="InterPro" id="IPR052156">
    <property type="entry name" value="BCAA_Transport_ATP-bd_LivF"/>
</dbReference>
<keyword evidence="3" id="KW-0547">Nucleotide-binding</keyword>
<dbReference type="OrthoDB" id="9776369at2"/>
<evidence type="ECO:0000256" key="6">
    <source>
        <dbReference type="SAM" id="MobiDB-lite"/>
    </source>
</evidence>
<evidence type="ECO:0000256" key="4">
    <source>
        <dbReference type="ARBA" id="ARBA00022840"/>
    </source>
</evidence>
<proteinExistence type="inferred from homology"/>
<keyword evidence="4 8" id="KW-0067">ATP-binding</keyword>
<comment type="similarity">
    <text evidence="1">Belongs to the ABC transporter superfamily.</text>
</comment>
<keyword evidence="5" id="KW-0029">Amino-acid transport</keyword>
<dbReference type="GO" id="GO:0015658">
    <property type="term" value="F:branched-chain amino acid transmembrane transporter activity"/>
    <property type="evidence" value="ECO:0007669"/>
    <property type="project" value="TreeGrafter"/>
</dbReference>
<dbReference type="SUPFAM" id="SSF52540">
    <property type="entry name" value="P-loop containing nucleoside triphosphate hydrolases"/>
    <property type="match status" value="1"/>
</dbReference>
<dbReference type="Proteomes" id="UP000460272">
    <property type="component" value="Unassembled WGS sequence"/>
</dbReference>
<evidence type="ECO:0000256" key="2">
    <source>
        <dbReference type="ARBA" id="ARBA00022448"/>
    </source>
</evidence>
<dbReference type="GO" id="GO:0016887">
    <property type="term" value="F:ATP hydrolysis activity"/>
    <property type="evidence" value="ECO:0007669"/>
    <property type="project" value="InterPro"/>
</dbReference>
<evidence type="ECO:0000256" key="1">
    <source>
        <dbReference type="ARBA" id="ARBA00005417"/>
    </source>
</evidence>
<evidence type="ECO:0000256" key="3">
    <source>
        <dbReference type="ARBA" id="ARBA00022741"/>
    </source>
</evidence>
<dbReference type="AlphaFoldDB" id="A0A6P2BZL8"/>
<dbReference type="PROSITE" id="PS00211">
    <property type="entry name" value="ABC_TRANSPORTER_1"/>
    <property type="match status" value="1"/>
</dbReference>
<dbReference type="InterPro" id="IPR003593">
    <property type="entry name" value="AAA+_ATPase"/>
</dbReference>
<comment type="caution">
    <text evidence="8">The sequence shown here is derived from an EMBL/GenBank/DDBJ whole genome shotgun (WGS) entry which is preliminary data.</text>
</comment>
<dbReference type="Gene3D" id="3.40.50.300">
    <property type="entry name" value="P-loop containing nucleotide triphosphate hydrolases"/>
    <property type="match status" value="1"/>
</dbReference>
<gene>
    <name evidence="8" type="ORF">EAS64_18485</name>
</gene>
<dbReference type="RefSeq" id="WP_145854240.1">
    <property type="nucleotide sequence ID" value="NZ_RPFW01000003.1"/>
</dbReference>
<keyword evidence="9" id="KW-1185">Reference proteome</keyword>
<dbReference type="GO" id="GO:0015807">
    <property type="term" value="P:L-amino acid transport"/>
    <property type="evidence" value="ECO:0007669"/>
    <property type="project" value="TreeGrafter"/>
</dbReference>
<dbReference type="PANTHER" id="PTHR43820:SF7">
    <property type="entry name" value="BRANCHED-CHAIN AMINO ACID TRANSPORT ATP-BINDING PROTEIN LIVF-RELATED"/>
    <property type="match status" value="1"/>
</dbReference>
<sequence length="269" mass="28277">MRISLGNGSRRRPDGSGAARPAGGGGRAAALTVTGLSAGYNDTPTIIDVDLHVGVGEIVTVLGPNGAGKSTLLKAVLGHLRPMSGTVRLGDRELGGLRSDQVCRLSVGYVPQVNDTFPRLTVLENIEMGGYTLPRSKVKARMAEVMDLYPQLGKLAARQGGHLSGGERKMVAIARALMINPTLLVLDEPTAGLAPKPADELLSKHIAALTTTGVSLLMVEQRAREAMSISHRAYVMAAGRVVLTGQASDLLERPDLGDVFLGRTEGENK</sequence>
<dbReference type="InterPro" id="IPR017871">
    <property type="entry name" value="ABC_transporter-like_CS"/>
</dbReference>
<dbReference type="InterPro" id="IPR027417">
    <property type="entry name" value="P-loop_NTPase"/>
</dbReference>
<feature type="domain" description="ABC transporter" evidence="7">
    <location>
        <begin position="31"/>
        <end position="263"/>
    </location>
</feature>
<dbReference type="InterPro" id="IPR003439">
    <property type="entry name" value="ABC_transporter-like_ATP-bd"/>
</dbReference>
<evidence type="ECO:0000259" key="7">
    <source>
        <dbReference type="PROSITE" id="PS50893"/>
    </source>
</evidence>
<evidence type="ECO:0000313" key="9">
    <source>
        <dbReference type="Proteomes" id="UP000460272"/>
    </source>
</evidence>
<accession>A0A6P2BZL8</accession>
<organism evidence="8 9">
    <name type="scientific">Trebonia kvetii</name>
    <dbReference type="NCBI Taxonomy" id="2480626"/>
    <lineage>
        <taxon>Bacteria</taxon>
        <taxon>Bacillati</taxon>
        <taxon>Actinomycetota</taxon>
        <taxon>Actinomycetes</taxon>
        <taxon>Streptosporangiales</taxon>
        <taxon>Treboniaceae</taxon>
        <taxon>Trebonia</taxon>
    </lineage>
</organism>
<dbReference type="PANTHER" id="PTHR43820">
    <property type="entry name" value="HIGH-AFFINITY BRANCHED-CHAIN AMINO ACID TRANSPORT ATP-BINDING PROTEIN LIVF"/>
    <property type="match status" value="1"/>
</dbReference>
<protein>
    <submittedName>
        <fullName evidence="8">ABC transporter ATP-binding protein</fullName>
    </submittedName>
</protein>
<dbReference type="Pfam" id="PF00005">
    <property type="entry name" value="ABC_tran"/>
    <property type="match status" value="1"/>
</dbReference>
<dbReference type="GO" id="GO:0005524">
    <property type="term" value="F:ATP binding"/>
    <property type="evidence" value="ECO:0007669"/>
    <property type="project" value="UniProtKB-KW"/>
</dbReference>
<feature type="region of interest" description="Disordered" evidence="6">
    <location>
        <begin position="1"/>
        <end position="26"/>
    </location>
</feature>
<keyword evidence="2" id="KW-0813">Transport</keyword>
<evidence type="ECO:0000256" key="5">
    <source>
        <dbReference type="ARBA" id="ARBA00022970"/>
    </source>
</evidence>
<dbReference type="PROSITE" id="PS50893">
    <property type="entry name" value="ABC_TRANSPORTER_2"/>
    <property type="match status" value="1"/>
</dbReference>